<dbReference type="InParanoid" id="A0A6J2WPP8"/>
<keyword evidence="5" id="KW-0472">Membrane</keyword>
<dbReference type="PANTHER" id="PTHR21040">
    <property type="entry name" value="BCDNA.GH04120"/>
    <property type="match status" value="1"/>
</dbReference>
<comment type="catalytic activity">
    <reaction evidence="1">
        <text>Hydrolysis of terminal non-reducing N-acetyl-D-hexosamine residues in N-acetyl-beta-D-hexosaminides.</text>
        <dbReference type="EC" id="3.2.1.52"/>
    </reaction>
</comment>
<keyword evidence="7" id="KW-1185">Reference proteome</keyword>
<dbReference type="Proteomes" id="UP000504632">
    <property type="component" value="Chromosome 13"/>
</dbReference>
<evidence type="ECO:0000256" key="5">
    <source>
        <dbReference type="SAM" id="Phobius"/>
    </source>
</evidence>
<dbReference type="InterPro" id="IPR015883">
    <property type="entry name" value="Glyco_hydro_20_cat"/>
</dbReference>
<evidence type="ECO:0000313" key="7">
    <source>
        <dbReference type="Proteomes" id="UP000504632"/>
    </source>
</evidence>
<dbReference type="Gene3D" id="3.20.20.80">
    <property type="entry name" value="Glycosidases"/>
    <property type="match status" value="1"/>
</dbReference>
<evidence type="ECO:0000256" key="2">
    <source>
        <dbReference type="ARBA" id="ARBA00006285"/>
    </source>
</evidence>
<dbReference type="RefSeq" id="XP_030646689.1">
    <property type="nucleotide sequence ID" value="XM_030790829.1"/>
</dbReference>
<dbReference type="GO" id="GO:0005975">
    <property type="term" value="P:carbohydrate metabolic process"/>
    <property type="evidence" value="ECO:0007669"/>
    <property type="project" value="InterPro"/>
</dbReference>
<dbReference type="EC" id="3.2.1.52" evidence="3"/>
<dbReference type="AlphaFoldDB" id="A0A6J2WPP8"/>
<dbReference type="GO" id="GO:0004563">
    <property type="term" value="F:beta-N-acetylhexosaminidase activity"/>
    <property type="evidence" value="ECO:0007669"/>
    <property type="project" value="UniProtKB-EC"/>
</dbReference>
<comment type="similarity">
    <text evidence="2">Belongs to the glycosyl hydrolase 20 family.</text>
</comment>
<sequence>MASARALRLIVFGLVVVATVKLLYSPRRESGQRRHSADMEMRDFWAKSDGHYKLVDKDKVVPSPGVKNSHPQESLPLEPLHEIVKENKQVIQVSVDTSQTPLYIVHLDLKGAAPKVKYLKQIFPLLSSLGAKGILLEYEDMFPYEGELEILRSPYAYSVEDIEEIKSQAKLNNLELIPLIQVFGHLEFVLKHEKFFHIREVASFPNSLNPLVPGSMELVRNMLRQVLKRHPEARWFHIGADEVHGLGESQDSKNWLHSNKGDIAKLFFSHVTSVARFMAETRPGIKILLWEDMLRKMSPDAIRESQLPNYAFPMIWNHLPNMNIDFIGQLISKYEKAGFKGVWFASAFKGASKIDQIWTPLDHHLQNHLSWLKIMALMPKYPSISFQGIALTGWQRYEHHTVLCELFPVAIPSLAICLQTLKYGSFNTEARNQVHQILGCNIVMEKNICEGNGAFAGSELYHMVYKIYKNLHDSTAKMLQHYHLRGSFSRYHRKYNFANPRNIAFFMEPLKKLLDEWEIFVQSLHKTMEDIYYPDTIEEWMDEFVNQDLALLQELMKDAQRIVKLNGQPKVLKIL</sequence>
<accession>A0A6J2WPP8</accession>
<dbReference type="OrthoDB" id="10023921at2759"/>
<dbReference type="SUPFAM" id="SSF51445">
    <property type="entry name" value="(Trans)glycosidases"/>
    <property type="match status" value="1"/>
</dbReference>
<keyword evidence="5" id="KW-0812">Transmembrane</keyword>
<dbReference type="InterPro" id="IPR038901">
    <property type="entry name" value="HEXDC-like"/>
</dbReference>
<evidence type="ECO:0000313" key="8">
    <source>
        <dbReference type="RefSeq" id="XP_030646689.1"/>
    </source>
</evidence>
<proteinExistence type="inferred from homology"/>
<evidence type="ECO:0000256" key="1">
    <source>
        <dbReference type="ARBA" id="ARBA00001231"/>
    </source>
</evidence>
<dbReference type="Pfam" id="PF00728">
    <property type="entry name" value="Glyco_hydro_20"/>
    <property type="match status" value="1"/>
</dbReference>
<name>A0A6J2WPP8_CHACN</name>
<evidence type="ECO:0000256" key="4">
    <source>
        <dbReference type="ARBA" id="ARBA00022801"/>
    </source>
</evidence>
<dbReference type="InterPro" id="IPR017853">
    <property type="entry name" value="GH"/>
</dbReference>
<dbReference type="GeneID" id="115826887"/>
<dbReference type="PANTHER" id="PTHR21040:SF5">
    <property type="entry name" value="BETA-N-ACETYLHEXOSAMINIDASE"/>
    <property type="match status" value="1"/>
</dbReference>
<keyword evidence="4" id="KW-0378">Hydrolase</keyword>
<organism evidence="7 8">
    <name type="scientific">Chanos chanos</name>
    <name type="common">Milkfish</name>
    <name type="synonym">Mugil chanos</name>
    <dbReference type="NCBI Taxonomy" id="29144"/>
    <lineage>
        <taxon>Eukaryota</taxon>
        <taxon>Metazoa</taxon>
        <taxon>Chordata</taxon>
        <taxon>Craniata</taxon>
        <taxon>Vertebrata</taxon>
        <taxon>Euteleostomi</taxon>
        <taxon>Actinopterygii</taxon>
        <taxon>Neopterygii</taxon>
        <taxon>Teleostei</taxon>
        <taxon>Ostariophysi</taxon>
        <taxon>Gonorynchiformes</taxon>
        <taxon>Chanidae</taxon>
        <taxon>Chanos</taxon>
    </lineage>
</organism>
<evidence type="ECO:0000259" key="6">
    <source>
        <dbReference type="Pfam" id="PF00728"/>
    </source>
</evidence>
<gene>
    <name evidence="8" type="primary">LOC115826887</name>
</gene>
<evidence type="ECO:0000256" key="3">
    <source>
        <dbReference type="ARBA" id="ARBA00012663"/>
    </source>
</evidence>
<feature type="domain" description="Glycoside hydrolase family 20 catalytic" evidence="6">
    <location>
        <begin position="156"/>
        <end position="319"/>
    </location>
</feature>
<protein>
    <recommendedName>
        <fullName evidence="3">beta-N-acetylhexosaminidase</fullName>
        <ecNumber evidence="3">3.2.1.52</ecNumber>
    </recommendedName>
</protein>
<keyword evidence="5" id="KW-1133">Transmembrane helix</keyword>
<dbReference type="CDD" id="cd06565">
    <property type="entry name" value="GH20_GcnA-like"/>
    <property type="match status" value="1"/>
</dbReference>
<reference evidence="8" key="1">
    <citation type="submission" date="2025-08" db="UniProtKB">
        <authorList>
            <consortium name="RefSeq"/>
        </authorList>
    </citation>
    <scope>IDENTIFICATION</scope>
</reference>
<feature type="transmembrane region" description="Helical" evidence="5">
    <location>
        <begin position="6"/>
        <end position="24"/>
    </location>
</feature>